<organism evidence="2">
    <name type="scientific">Fagus sylvatica</name>
    <name type="common">Beechnut</name>
    <dbReference type="NCBI Taxonomy" id="28930"/>
    <lineage>
        <taxon>Eukaryota</taxon>
        <taxon>Viridiplantae</taxon>
        <taxon>Streptophyta</taxon>
        <taxon>Embryophyta</taxon>
        <taxon>Tracheophyta</taxon>
        <taxon>Spermatophyta</taxon>
        <taxon>Magnoliopsida</taxon>
        <taxon>eudicotyledons</taxon>
        <taxon>Gunneridae</taxon>
        <taxon>Pentapetalae</taxon>
        <taxon>rosids</taxon>
        <taxon>fabids</taxon>
        <taxon>Fagales</taxon>
        <taxon>Fagaceae</taxon>
        <taxon>Fagus</taxon>
    </lineage>
</organism>
<protein>
    <recommendedName>
        <fullName evidence="3">Mediator-associated protein 2</fullName>
    </recommendedName>
</protein>
<evidence type="ECO:0000313" key="2">
    <source>
        <dbReference type="EMBL" id="SPD06155.1"/>
    </source>
</evidence>
<dbReference type="Gene3D" id="6.20.250.70">
    <property type="match status" value="1"/>
</dbReference>
<feature type="region of interest" description="Disordered" evidence="1">
    <location>
        <begin position="184"/>
        <end position="273"/>
    </location>
</feature>
<feature type="region of interest" description="Disordered" evidence="1">
    <location>
        <begin position="1"/>
        <end position="22"/>
    </location>
</feature>
<proteinExistence type="predicted"/>
<dbReference type="PANTHER" id="PTHR36407:SF1">
    <property type="entry name" value="MEDIATOR-ASSOCIATED PROTEIN 2"/>
    <property type="match status" value="1"/>
</dbReference>
<feature type="compositionally biased region" description="Low complexity" evidence="1">
    <location>
        <begin position="207"/>
        <end position="218"/>
    </location>
</feature>
<feature type="compositionally biased region" description="Basic residues" evidence="1">
    <location>
        <begin position="263"/>
        <end position="273"/>
    </location>
</feature>
<dbReference type="EMBL" id="OIVN01002754">
    <property type="protein sequence ID" value="SPD06155.1"/>
    <property type="molecule type" value="Genomic_DNA"/>
</dbReference>
<accession>A0A2N9H2R8</accession>
<name>A0A2N9H2R8_FAGSY</name>
<feature type="compositionally biased region" description="Polar residues" evidence="1">
    <location>
        <begin position="235"/>
        <end position="245"/>
    </location>
</feature>
<feature type="compositionally biased region" description="Polar residues" evidence="1">
    <location>
        <begin position="184"/>
        <end position="202"/>
    </location>
</feature>
<sequence>MDSNSKQGYKPPPEFQVDAKEPLIDLSSTDSTELWLIQWPKNKELPGLDGQELSLNLHRDGQLGSFEDSSGKNYDIVSFAAQESNATVFLSSASKPNIDEVSSQASFGSCLASFCLTAYLQAFMHSHDTIIYVGSWEDFTASFPCPLSEPDEIQKQNSNNLRQIYEKSRGSSLINSSRQFSIQSSILRNSQTTSSRPTSTHSGRPASTHSSRQRSSLSEVGEPSKLPKRKHVRESTGSMEHSAQDSGRGHSAVTSSGSVERSHKSKKRINNEE</sequence>
<evidence type="ECO:0008006" key="3">
    <source>
        <dbReference type="Google" id="ProtNLM"/>
    </source>
</evidence>
<gene>
    <name evidence="2" type="ORF">FSB_LOCUS34037</name>
</gene>
<evidence type="ECO:0000256" key="1">
    <source>
        <dbReference type="SAM" id="MobiDB-lite"/>
    </source>
</evidence>
<dbReference type="AlphaFoldDB" id="A0A2N9H2R8"/>
<reference evidence="2" key="1">
    <citation type="submission" date="2018-02" db="EMBL/GenBank/DDBJ databases">
        <authorList>
            <person name="Cohen D.B."/>
            <person name="Kent A.D."/>
        </authorList>
    </citation>
    <scope>NUCLEOTIDE SEQUENCE</scope>
</reference>
<dbReference type="PANTHER" id="PTHR36407">
    <property type="entry name" value="MEDIATOR-ASSOCIATED PROTEIN 2"/>
    <property type="match status" value="1"/>
</dbReference>
<dbReference type="InterPro" id="IPR038823">
    <property type="entry name" value="MED2_plant"/>
</dbReference>